<evidence type="ECO:0000313" key="2">
    <source>
        <dbReference type="Proteomes" id="UP000188388"/>
    </source>
</evidence>
<sequence length="57" mass="6540">MSVMNVRIDIPLVCRLNCFRLWAPYSIAPEAAVLLRGEAIWRAMSDLGRSAHVRERK</sequence>
<evidence type="ECO:0000313" key="1">
    <source>
        <dbReference type="EMBL" id="SIT55484.1"/>
    </source>
</evidence>
<dbReference type="EMBL" id="FTPD01000015">
    <property type="protein sequence ID" value="SIT55484.1"/>
    <property type="molecule type" value="Genomic_DNA"/>
</dbReference>
<organism evidence="1 2">
    <name type="scientific">Mesorhizobium prunaredense</name>
    <dbReference type="NCBI Taxonomy" id="1631249"/>
    <lineage>
        <taxon>Bacteria</taxon>
        <taxon>Pseudomonadati</taxon>
        <taxon>Pseudomonadota</taxon>
        <taxon>Alphaproteobacteria</taxon>
        <taxon>Hyphomicrobiales</taxon>
        <taxon>Phyllobacteriaceae</taxon>
        <taxon>Mesorhizobium</taxon>
    </lineage>
</organism>
<keyword evidence="2" id="KW-1185">Reference proteome</keyword>
<gene>
    <name evidence="1" type="ORF">BQ8794_220048</name>
</gene>
<dbReference type="Proteomes" id="UP000188388">
    <property type="component" value="Unassembled WGS sequence"/>
</dbReference>
<reference evidence="2" key="1">
    <citation type="submission" date="2017-01" db="EMBL/GenBank/DDBJ databases">
        <authorList>
            <person name="Brunel B."/>
        </authorList>
    </citation>
    <scope>NUCLEOTIDE SEQUENCE [LARGE SCALE GENOMIC DNA]</scope>
</reference>
<protein>
    <submittedName>
        <fullName evidence="1">Uncharacterized protein</fullName>
    </submittedName>
</protein>
<name>A0A1R3V6D6_9HYPH</name>
<dbReference type="AlphaFoldDB" id="A0A1R3V6D6"/>
<accession>A0A1R3V6D6</accession>
<proteinExistence type="predicted"/>